<dbReference type="GO" id="GO:0004497">
    <property type="term" value="F:monooxygenase activity"/>
    <property type="evidence" value="ECO:0007669"/>
    <property type="project" value="UniProtKB-KW"/>
</dbReference>
<proteinExistence type="inferred from homology"/>
<evidence type="ECO:0000256" key="3">
    <source>
        <dbReference type="ARBA" id="ARBA00004174"/>
    </source>
</evidence>
<reference evidence="13" key="1">
    <citation type="submission" date="2021-08" db="EMBL/GenBank/DDBJ databases">
        <authorList>
            <person name="Misof B."/>
            <person name="Oliver O."/>
            <person name="Podsiadlowski L."/>
            <person name="Donath A."/>
            <person name="Peters R."/>
            <person name="Mayer C."/>
            <person name="Rust J."/>
            <person name="Gunkel S."/>
            <person name="Lesny P."/>
            <person name="Martin S."/>
            <person name="Oeyen J.P."/>
            <person name="Petersen M."/>
            <person name="Panagiotis P."/>
            <person name="Wilbrandt J."/>
            <person name="Tanja T."/>
        </authorList>
    </citation>
    <scope>NUCLEOTIDE SEQUENCE</scope>
    <source>
        <strain evidence="13">GBR_01_08_01A</strain>
        <tissue evidence="13">Thorax + abdomen</tissue>
    </source>
</reference>
<dbReference type="GO" id="GO:0020037">
    <property type="term" value="F:heme binding"/>
    <property type="evidence" value="ECO:0007669"/>
    <property type="project" value="InterPro"/>
</dbReference>
<dbReference type="PROSITE" id="PS00086">
    <property type="entry name" value="CYTOCHROME_P450"/>
    <property type="match status" value="1"/>
</dbReference>
<comment type="cofactor">
    <cofactor evidence="1 11">
        <name>heme</name>
        <dbReference type="ChEBI" id="CHEBI:30413"/>
    </cofactor>
</comment>
<name>A0AAD9VSP4_9HYME</name>
<dbReference type="InterPro" id="IPR001128">
    <property type="entry name" value="Cyt_P450"/>
</dbReference>
<feature type="binding site" description="axial binding residue" evidence="11">
    <location>
        <position position="442"/>
    </location>
    <ligand>
        <name>heme</name>
        <dbReference type="ChEBI" id="CHEBI:30413"/>
    </ligand>
    <ligandPart>
        <name>Fe</name>
        <dbReference type="ChEBI" id="CHEBI:18248"/>
    </ligandPart>
</feature>
<accession>A0AAD9VSP4</accession>
<dbReference type="InterPro" id="IPR017972">
    <property type="entry name" value="Cyt_P450_CS"/>
</dbReference>
<keyword evidence="6 11" id="KW-0349">Heme</keyword>
<dbReference type="PRINTS" id="PR00465">
    <property type="entry name" value="EP450IV"/>
</dbReference>
<organism evidence="13 14">
    <name type="scientific">Odynerus spinipes</name>
    <dbReference type="NCBI Taxonomy" id="1348599"/>
    <lineage>
        <taxon>Eukaryota</taxon>
        <taxon>Metazoa</taxon>
        <taxon>Ecdysozoa</taxon>
        <taxon>Arthropoda</taxon>
        <taxon>Hexapoda</taxon>
        <taxon>Insecta</taxon>
        <taxon>Pterygota</taxon>
        <taxon>Neoptera</taxon>
        <taxon>Endopterygota</taxon>
        <taxon>Hymenoptera</taxon>
        <taxon>Apocrita</taxon>
        <taxon>Aculeata</taxon>
        <taxon>Vespoidea</taxon>
        <taxon>Vespidae</taxon>
        <taxon>Eumeninae</taxon>
        <taxon>Odynerus</taxon>
    </lineage>
</organism>
<keyword evidence="7 11" id="KW-0479">Metal-binding</keyword>
<protein>
    <recommendedName>
        <fullName evidence="15">Cytochrome P450</fullName>
    </recommendedName>
</protein>
<dbReference type="AlphaFoldDB" id="A0AAD9VSP4"/>
<dbReference type="InterPro" id="IPR050196">
    <property type="entry name" value="Cytochrome_P450_Monoox"/>
</dbReference>
<reference evidence="13" key="2">
    <citation type="journal article" date="2023" name="Commun. Biol.">
        <title>Intrasexual cuticular hydrocarbon dimorphism in a wasp sheds light on hydrocarbon biosynthesis genes in Hymenoptera.</title>
        <authorList>
            <person name="Moris V.C."/>
            <person name="Podsiadlowski L."/>
            <person name="Martin S."/>
            <person name="Oeyen J.P."/>
            <person name="Donath A."/>
            <person name="Petersen M."/>
            <person name="Wilbrandt J."/>
            <person name="Misof B."/>
            <person name="Liedtke D."/>
            <person name="Thamm M."/>
            <person name="Scheiner R."/>
            <person name="Schmitt T."/>
            <person name="Niehuis O."/>
        </authorList>
    </citation>
    <scope>NUCLEOTIDE SEQUENCE</scope>
    <source>
        <strain evidence="13">GBR_01_08_01A</strain>
    </source>
</reference>
<evidence type="ECO:0000256" key="7">
    <source>
        <dbReference type="ARBA" id="ARBA00022723"/>
    </source>
</evidence>
<comment type="subcellular location">
    <subcellularLocation>
        <location evidence="4">Endoplasmic reticulum membrane</location>
        <topology evidence="4">Peripheral membrane protein</topology>
    </subcellularLocation>
    <subcellularLocation>
        <location evidence="3">Microsome membrane</location>
        <topology evidence="3">Peripheral membrane protein</topology>
    </subcellularLocation>
</comment>
<evidence type="ECO:0000256" key="11">
    <source>
        <dbReference type="PIRSR" id="PIRSR602403-1"/>
    </source>
</evidence>
<gene>
    <name evidence="13" type="ORF">KPH14_010183</name>
</gene>
<keyword evidence="9 11" id="KW-0408">Iron</keyword>
<dbReference type="Gene3D" id="1.10.630.10">
    <property type="entry name" value="Cytochrome P450"/>
    <property type="match status" value="1"/>
</dbReference>
<evidence type="ECO:0000256" key="10">
    <source>
        <dbReference type="ARBA" id="ARBA00023033"/>
    </source>
</evidence>
<evidence type="ECO:0000256" key="12">
    <source>
        <dbReference type="RuleBase" id="RU000461"/>
    </source>
</evidence>
<keyword evidence="8 12" id="KW-0560">Oxidoreductase</keyword>
<evidence type="ECO:0000256" key="8">
    <source>
        <dbReference type="ARBA" id="ARBA00023002"/>
    </source>
</evidence>
<dbReference type="PRINTS" id="PR00385">
    <property type="entry name" value="P450"/>
</dbReference>
<evidence type="ECO:0000313" key="14">
    <source>
        <dbReference type="Proteomes" id="UP001258017"/>
    </source>
</evidence>
<dbReference type="EMBL" id="JAIFRP010000021">
    <property type="protein sequence ID" value="KAK2585541.1"/>
    <property type="molecule type" value="Genomic_DNA"/>
</dbReference>
<dbReference type="GO" id="GO:0005789">
    <property type="term" value="C:endoplasmic reticulum membrane"/>
    <property type="evidence" value="ECO:0007669"/>
    <property type="project" value="UniProtKB-SubCell"/>
</dbReference>
<comment type="function">
    <text evidence="2">May be involved in the metabolism of insect hormones and in the breakdown of synthetic insecticides.</text>
</comment>
<dbReference type="InterPro" id="IPR036396">
    <property type="entry name" value="Cyt_P450_sf"/>
</dbReference>
<dbReference type="PANTHER" id="PTHR24291">
    <property type="entry name" value="CYTOCHROME P450 FAMILY 4"/>
    <property type="match status" value="1"/>
</dbReference>
<evidence type="ECO:0000256" key="1">
    <source>
        <dbReference type="ARBA" id="ARBA00001971"/>
    </source>
</evidence>
<evidence type="ECO:0000256" key="2">
    <source>
        <dbReference type="ARBA" id="ARBA00003690"/>
    </source>
</evidence>
<dbReference type="GO" id="GO:0016705">
    <property type="term" value="F:oxidoreductase activity, acting on paired donors, with incorporation or reduction of molecular oxygen"/>
    <property type="evidence" value="ECO:0007669"/>
    <property type="project" value="InterPro"/>
</dbReference>
<keyword evidence="10 12" id="KW-0503">Monooxygenase</keyword>
<evidence type="ECO:0000313" key="13">
    <source>
        <dbReference type="EMBL" id="KAK2585541.1"/>
    </source>
</evidence>
<dbReference type="InterPro" id="IPR002403">
    <property type="entry name" value="Cyt_P450_E_grp-IV"/>
</dbReference>
<dbReference type="PANTHER" id="PTHR24291:SF177">
    <property type="entry name" value="CYTOCHROME P450 4AA1-RELATED"/>
    <property type="match status" value="1"/>
</dbReference>
<dbReference type="GO" id="GO:0005506">
    <property type="term" value="F:iron ion binding"/>
    <property type="evidence" value="ECO:0007669"/>
    <property type="project" value="InterPro"/>
</dbReference>
<evidence type="ECO:0000256" key="4">
    <source>
        <dbReference type="ARBA" id="ARBA00004406"/>
    </source>
</evidence>
<evidence type="ECO:0000256" key="9">
    <source>
        <dbReference type="ARBA" id="ARBA00023004"/>
    </source>
</evidence>
<evidence type="ECO:0000256" key="5">
    <source>
        <dbReference type="ARBA" id="ARBA00010617"/>
    </source>
</evidence>
<sequence>MRDVWIYIVALSSVYVLYRLRNYIRTVVLAFKLKGPPALPVIGNAHLFFRDDPLEKLGEYQPNTIMKFWISIIPFVLVVEPKDIQLVLGSTKHNNKSFIYGLFRNFLGNGLVVNEDEIWKQHRKLIQPIFNGNRLERFTKIFAEYAEYLTLDFADKLDQDINVTKLINDIVYNIQSKSILGLNTRQIRTEKEKAALPFKKNQMFALYRLFRPWLLIDWVYKMTETSKDDKKQMEGHAGIVYKILKETEEATCKNFSDIEYDENSKGSNERLSLLEYMIELKEKYLQFTDKDIVDECGTFMLAGMESVSTSTAITLFLLANHKEWQEKCVDELNEILNDDDAAFVSTKALKEMKCLEMCIKESLRLYPSIPLISRRLNEDEKLGGHIVPAGCNIFISPSVTQRLPHYFPDPNSFRPERFDSTNSREKIHPYAYIPFGIGPRNCIGYKFAMLEMKMLICTILRNFVLEPVKDKDVVQMRYRMTLRAHGGLWIKFKTRSRGQGAKKNTC</sequence>
<evidence type="ECO:0008006" key="15">
    <source>
        <dbReference type="Google" id="ProtNLM"/>
    </source>
</evidence>
<dbReference type="Pfam" id="PF00067">
    <property type="entry name" value="p450"/>
    <property type="match status" value="1"/>
</dbReference>
<dbReference type="SUPFAM" id="SSF48264">
    <property type="entry name" value="Cytochrome P450"/>
    <property type="match status" value="1"/>
</dbReference>
<comment type="similarity">
    <text evidence="5 12">Belongs to the cytochrome P450 family.</text>
</comment>
<keyword evidence="14" id="KW-1185">Reference proteome</keyword>
<comment type="caution">
    <text evidence="13">The sequence shown here is derived from an EMBL/GenBank/DDBJ whole genome shotgun (WGS) entry which is preliminary data.</text>
</comment>
<evidence type="ECO:0000256" key="6">
    <source>
        <dbReference type="ARBA" id="ARBA00022617"/>
    </source>
</evidence>
<dbReference type="Proteomes" id="UP001258017">
    <property type="component" value="Unassembled WGS sequence"/>
</dbReference>